<reference evidence="1" key="2">
    <citation type="submission" date="2014-03" db="EMBL/GenBank/DDBJ databases">
        <authorList>
            <person name="Genoscope - CEA"/>
        </authorList>
    </citation>
    <scope>NUCLEOTIDE SEQUENCE</scope>
</reference>
<organism evidence="1 2">
    <name type="scientific">Oncorhynchus mykiss</name>
    <name type="common">Rainbow trout</name>
    <name type="synonym">Salmo gairdneri</name>
    <dbReference type="NCBI Taxonomy" id="8022"/>
    <lineage>
        <taxon>Eukaryota</taxon>
        <taxon>Metazoa</taxon>
        <taxon>Chordata</taxon>
        <taxon>Craniata</taxon>
        <taxon>Vertebrata</taxon>
        <taxon>Euteleostomi</taxon>
        <taxon>Actinopterygii</taxon>
        <taxon>Neopterygii</taxon>
        <taxon>Teleostei</taxon>
        <taxon>Protacanthopterygii</taxon>
        <taxon>Salmoniformes</taxon>
        <taxon>Salmonidae</taxon>
        <taxon>Salmoninae</taxon>
        <taxon>Oncorhynchus</taxon>
    </lineage>
</organism>
<dbReference type="PaxDb" id="8022-A0A060Y8T8"/>
<accession>A0A060Y8T8</accession>
<dbReference type="Proteomes" id="UP000193380">
    <property type="component" value="Unassembled WGS sequence"/>
</dbReference>
<dbReference type="AlphaFoldDB" id="A0A060Y8T8"/>
<reference evidence="1" key="1">
    <citation type="journal article" date="2014" name="Nat. Commun.">
        <title>The rainbow trout genome provides novel insights into evolution after whole-genome duplication in vertebrates.</title>
        <authorList>
            <person name="Berthelot C."/>
            <person name="Brunet F."/>
            <person name="Chalopin D."/>
            <person name="Juanchich A."/>
            <person name="Bernard M."/>
            <person name="Noel B."/>
            <person name="Bento P."/>
            <person name="Da Silva C."/>
            <person name="Labadie K."/>
            <person name="Alberti A."/>
            <person name="Aury J.M."/>
            <person name="Louis A."/>
            <person name="Dehais P."/>
            <person name="Bardou P."/>
            <person name="Montfort J."/>
            <person name="Klopp C."/>
            <person name="Cabau C."/>
            <person name="Gaspin C."/>
            <person name="Thorgaard G.H."/>
            <person name="Boussaha M."/>
            <person name="Quillet E."/>
            <person name="Guyomard R."/>
            <person name="Galiana D."/>
            <person name="Bobe J."/>
            <person name="Volff J.N."/>
            <person name="Genet C."/>
            <person name="Wincker P."/>
            <person name="Jaillon O."/>
            <person name="Roest Crollius H."/>
            <person name="Guiguen Y."/>
        </authorList>
    </citation>
    <scope>NUCLEOTIDE SEQUENCE [LARGE SCALE GENOMIC DNA]</scope>
</reference>
<dbReference type="EMBL" id="FR908563">
    <property type="protein sequence ID" value="CDQ88353.1"/>
    <property type="molecule type" value="Genomic_DNA"/>
</dbReference>
<name>A0A060Y8T8_ONCMY</name>
<dbReference type="STRING" id="8022.A0A060Y8T8"/>
<sequence>MEVDYSGAESVSSIAKLRNSKQFSEIMDKIAIYVEKQRKNSEGDC</sequence>
<proteinExistence type="predicted"/>
<gene>
    <name evidence="1" type="ORF">GSONMT00041236001</name>
</gene>
<evidence type="ECO:0000313" key="2">
    <source>
        <dbReference type="Proteomes" id="UP000193380"/>
    </source>
</evidence>
<evidence type="ECO:0000313" key="1">
    <source>
        <dbReference type="EMBL" id="CDQ88353.1"/>
    </source>
</evidence>
<protein>
    <submittedName>
        <fullName evidence="1">Uncharacterized protein</fullName>
    </submittedName>
</protein>